<dbReference type="GO" id="GO:0032049">
    <property type="term" value="P:cardiolipin biosynthetic process"/>
    <property type="evidence" value="ECO:0007669"/>
    <property type="project" value="UniProtKB-ARBA"/>
</dbReference>
<comment type="caution">
    <text evidence="3">The sequence shown here is derived from an EMBL/GenBank/DDBJ whole genome shotgun (WGS) entry which is preliminary data.</text>
</comment>
<feature type="domain" description="PLD phosphodiesterase" evidence="2">
    <location>
        <begin position="410"/>
        <end position="437"/>
    </location>
</feature>
<keyword evidence="4" id="KW-1185">Reference proteome</keyword>
<dbReference type="FunFam" id="3.30.870.10:FF:000024">
    <property type="entry name" value="Cardiolipin synthase C"/>
    <property type="match status" value="1"/>
</dbReference>
<dbReference type="SMART" id="SM00155">
    <property type="entry name" value="PLDc"/>
    <property type="match status" value="2"/>
</dbReference>
<evidence type="ECO:0000259" key="2">
    <source>
        <dbReference type="PROSITE" id="PS50035"/>
    </source>
</evidence>
<dbReference type="AlphaFoldDB" id="A0A366HAW0"/>
<dbReference type="Pfam" id="PF13091">
    <property type="entry name" value="PLDc_2"/>
    <property type="match status" value="2"/>
</dbReference>
<reference evidence="3 4" key="1">
    <citation type="submission" date="2018-06" db="EMBL/GenBank/DDBJ databases">
        <title>Genomic Encyclopedia of Type Strains, Phase IV (KMG-IV): sequencing the most valuable type-strain genomes for metagenomic binning, comparative biology and taxonomic classification.</title>
        <authorList>
            <person name="Goeker M."/>
        </authorList>
    </citation>
    <scope>NUCLEOTIDE SEQUENCE [LARGE SCALE GENOMIC DNA]</scope>
    <source>
        <strain evidence="3 4">DSM 25520</strain>
    </source>
</reference>
<proteinExistence type="predicted"/>
<feature type="chain" id="PRO_5016696253" evidence="1">
    <location>
        <begin position="28"/>
        <end position="519"/>
    </location>
</feature>
<dbReference type="PANTHER" id="PTHR21248">
    <property type="entry name" value="CARDIOLIPIN SYNTHASE"/>
    <property type="match status" value="1"/>
</dbReference>
<accession>A0A366HAW0</accession>
<evidence type="ECO:0000256" key="1">
    <source>
        <dbReference type="SAM" id="SignalP"/>
    </source>
</evidence>
<evidence type="ECO:0000313" key="4">
    <source>
        <dbReference type="Proteomes" id="UP000253628"/>
    </source>
</evidence>
<dbReference type="PANTHER" id="PTHR21248:SF12">
    <property type="entry name" value="CARDIOLIPIN SYNTHASE C"/>
    <property type="match status" value="1"/>
</dbReference>
<feature type="domain" description="PLD phosphodiesterase" evidence="2">
    <location>
        <begin position="170"/>
        <end position="197"/>
    </location>
</feature>
<dbReference type="CDD" id="cd09113">
    <property type="entry name" value="PLDc_ymdC_like_2"/>
    <property type="match status" value="1"/>
</dbReference>
<organism evidence="3 4">
    <name type="scientific">Eoetvoesiella caeni</name>
    <dbReference type="NCBI Taxonomy" id="645616"/>
    <lineage>
        <taxon>Bacteria</taxon>
        <taxon>Pseudomonadati</taxon>
        <taxon>Pseudomonadota</taxon>
        <taxon>Betaproteobacteria</taxon>
        <taxon>Burkholderiales</taxon>
        <taxon>Alcaligenaceae</taxon>
        <taxon>Eoetvoesiella</taxon>
    </lineage>
</organism>
<dbReference type="OrthoDB" id="9814092at2"/>
<dbReference type="RefSeq" id="WP_113933871.1">
    <property type="nucleotide sequence ID" value="NZ_JACCEU010000008.1"/>
</dbReference>
<dbReference type="InterPro" id="IPR025202">
    <property type="entry name" value="PLD-like_dom"/>
</dbReference>
<dbReference type="GO" id="GO:0030572">
    <property type="term" value="F:phosphatidyltransferase activity"/>
    <property type="evidence" value="ECO:0007669"/>
    <property type="project" value="UniProtKB-ARBA"/>
</dbReference>
<protein>
    <submittedName>
        <fullName evidence="3">Putative cardiolipin synthase</fullName>
    </submittedName>
</protein>
<dbReference type="EMBL" id="QNRQ01000007">
    <property type="protein sequence ID" value="RBP38308.1"/>
    <property type="molecule type" value="Genomic_DNA"/>
</dbReference>
<gene>
    <name evidence="3" type="ORF">DFR37_10772</name>
</gene>
<keyword evidence="1" id="KW-0732">Signal</keyword>
<dbReference type="PROSITE" id="PS51257">
    <property type="entry name" value="PROKAR_LIPOPROTEIN"/>
    <property type="match status" value="1"/>
</dbReference>
<dbReference type="Gene3D" id="3.30.870.10">
    <property type="entry name" value="Endonuclease Chain A"/>
    <property type="match status" value="2"/>
</dbReference>
<dbReference type="InterPro" id="IPR001736">
    <property type="entry name" value="PLipase_D/transphosphatidylase"/>
</dbReference>
<evidence type="ECO:0000313" key="3">
    <source>
        <dbReference type="EMBL" id="RBP38308.1"/>
    </source>
</evidence>
<name>A0A366HAW0_9BURK</name>
<dbReference type="PROSITE" id="PS50035">
    <property type="entry name" value="PLD"/>
    <property type="match status" value="2"/>
</dbReference>
<feature type="signal peptide" evidence="1">
    <location>
        <begin position="1"/>
        <end position="27"/>
    </location>
</feature>
<dbReference type="SUPFAM" id="SSF56024">
    <property type="entry name" value="Phospholipase D/nuclease"/>
    <property type="match status" value="2"/>
</dbReference>
<dbReference type="Proteomes" id="UP000253628">
    <property type="component" value="Unassembled WGS sequence"/>
</dbReference>
<sequence>MNIRIRVMIYALCISLASLLITGCTTAPSLADRTITHALTPEESQATTLGKAGMRLSSPYPGKTGIHTLADAREAFAARVLLARAAQRTLDIQYYIWHGDLTGTLLFDSLRMAAERGVRVRLLLDDMTTSGLDSLLAALDSHPNIEIRLFNPFFIRSPRWINYLSDFSRLNRRMHNKSFTADNQVTIVGGRNIGDEYFGAADDMVFADLDVLAIGPVVKDVSRNFDDYWNSLSSYPVSLILPPGDPLQLQLLEERASKLENDPRASAYFKALRGSSLIRQLSDGTIDLQWAKTKMVSDDPSKGLREAPPNELLTHELGQIIGKPKSEVELVSSYFVPTAAGVENFTAMAKRGVKIQILTNSLEATDVVAVHAGYAKRRKPLLRAGIKLYEMRRLSSDSQEKQSAGRFGISGSSLHAKTFSVDGSRVFVGSFNFDPRSAKLNTELGFVIDSPELARAIAKAFHDKVPEIAYEVHLSETGDLYWIEQKDGKEIRHDTEPGASLWRRLAVGFLSLLPIDWML</sequence>
<dbReference type="CDD" id="cd09111">
    <property type="entry name" value="PLDc_ymdC_like_1"/>
    <property type="match status" value="1"/>
</dbReference>